<dbReference type="CDD" id="cd03230">
    <property type="entry name" value="ABC_DR_subfamily_A"/>
    <property type="match status" value="1"/>
</dbReference>
<name>A0ABU3X4H0_9BACI</name>
<dbReference type="PANTHER" id="PTHR42939">
    <property type="entry name" value="ABC TRANSPORTER ATP-BINDING PROTEIN ALBC-RELATED"/>
    <property type="match status" value="1"/>
</dbReference>
<dbReference type="Gene3D" id="3.40.50.300">
    <property type="entry name" value="P-loop containing nucleotide triphosphate hydrolases"/>
    <property type="match status" value="1"/>
</dbReference>
<accession>A0ABU3X4H0</accession>
<feature type="domain" description="ABC transporter" evidence="4">
    <location>
        <begin position="7"/>
        <end position="234"/>
    </location>
</feature>
<keyword evidence="3 5" id="KW-0067">ATP-binding</keyword>
<dbReference type="SUPFAM" id="SSF52540">
    <property type="entry name" value="P-loop containing nucleoside triphosphate hydrolases"/>
    <property type="match status" value="1"/>
</dbReference>
<dbReference type="EMBL" id="JAWJBA010000001">
    <property type="protein sequence ID" value="MDV2682776.1"/>
    <property type="molecule type" value="Genomic_DNA"/>
</dbReference>
<dbReference type="Pfam" id="PF00005">
    <property type="entry name" value="ABC_tran"/>
    <property type="match status" value="1"/>
</dbReference>
<gene>
    <name evidence="5" type="ORF">RYX56_00155</name>
</gene>
<dbReference type="InterPro" id="IPR003439">
    <property type="entry name" value="ABC_transporter-like_ATP-bd"/>
</dbReference>
<dbReference type="RefSeq" id="WP_317120115.1">
    <property type="nucleotide sequence ID" value="NZ_JAWJBA010000001.1"/>
</dbReference>
<sequence>MMMTSILEVEHVQKTYKGSTLGIKDVSFTIPNGSIVGFIGENGAGKSTTMGTIIGTLRKDGGTIRIFGEEMDLNQVAFKEEIGVVFDTMQLPGDLTVDKLGNVFQQLYKRWDQQAFSDYIDFFSLPQHKKIKGFSRGMSMKLSVSVALSHHARLLILDEATAGLDPGGRDDVLAALREFVQDQKRGILLSSHITSDIEKIADSLVFIKGGEVLLEVEKFALLDHYGIVQCAPDQYEQLEKSIVVAYRKTGEGFDVLVSNKRSIPSSMKPKHVSIDDITLLLMRGEKG</sequence>
<dbReference type="InterPro" id="IPR003593">
    <property type="entry name" value="AAA+_ATPase"/>
</dbReference>
<dbReference type="PANTHER" id="PTHR42939:SF3">
    <property type="entry name" value="ABC TRANSPORTER ATP-BINDING COMPONENT"/>
    <property type="match status" value="1"/>
</dbReference>
<dbReference type="GO" id="GO:0005524">
    <property type="term" value="F:ATP binding"/>
    <property type="evidence" value="ECO:0007669"/>
    <property type="project" value="UniProtKB-KW"/>
</dbReference>
<comment type="caution">
    <text evidence="5">The sequence shown here is derived from an EMBL/GenBank/DDBJ whole genome shotgun (WGS) entry which is preliminary data.</text>
</comment>
<dbReference type="InterPro" id="IPR051782">
    <property type="entry name" value="ABC_Transporter_VariousFunc"/>
</dbReference>
<dbReference type="Proteomes" id="UP001287282">
    <property type="component" value="Unassembled WGS sequence"/>
</dbReference>
<evidence type="ECO:0000256" key="1">
    <source>
        <dbReference type="ARBA" id="ARBA00022448"/>
    </source>
</evidence>
<evidence type="ECO:0000313" key="5">
    <source>
        <dbReference type="EMBL" id="MDV2682776.1"/>
    </source>
</evidence>
<organism evidence="5 6">
    <name type="scientific">Alkalihalophilus lindianensis</name>
    <dbReference type="NCBI Taxonomy" id="1630542"/>
    <lineage>
        <taxon>Bacteria</taxon>
        <taxon>Bacillati</taxon>
        <taxon>Bacillota</taxon>
        <taxon>Bacilli</taxon>
        <taxon>Bacillales</taxon>
        <taxon>Bacillaceae</taxon>
        <taxon>Alkalihalophilus</taxon>
    </lineage>
</organism>
<evidence type="ECO:0000256" key="3">
    <source>
        <dbReference type="ARBA" id="ARBA00022840"/>
    </source>
</evidence>
<dbReference type="PROSITE" id="PS50893">
    <property type="entry name" value="ABC_TRANSPORTER_2"/>
    <property type="match status" value="1"/>
</dbReference>
<dbReference type="InterPro" id="IPR027417">
    <property type="entry name" value="P-loop_NTPase"/>
</dbReference>
<keyword evidence="6" id="KW-1185">Reference proteome</keyword>
<reference evidence="5 6" key="1">
    <citation type="submission" date="2023-10" db="EMBL/GenBank/DDBJ databases">
        <title>Screening of Alkalihalobacillus lindianensis BZ-TG-R113 and Its Alleviation of Salt Stress on Rapeseed Growth.</title>
        <authorList>
            <person name="Zhao B."/>
            <person name="Guo T."/>
        </authorList>
    </citation>
    <scope>NUCLEOTIDE SEQUENCE [LARGE SCALE GENOMIC DNA]</scope>
    <source>
        <strain evidence="5 6">BZ-TG-R113</strain>
    </source>
</reference>
<protein>
    <submittedName>
        <fullName evidence="5">ABC transporter ATP-binding protein</fullName>
    </submittedName>
</protein>
<evidence type="ECO:0000256" key="2">
    <source>
        <dbReference type="ARBA" id="ARBA00022741"/>
    </source>
</evidence>
<keyword evidence="1" id="KW-0813">Transport</keyword>
<proteinExistence type="predicted"/>
<dbReference type="SMART" id="SM00382">
    <property type="entry name" value="AAA"/>
    <property type="match status" value="1"/>
</dbReference>
<evidence type="ECO:0000259" key="4">
    <source>
        <dbReference type="PROSITE" id="PS50893"/>
    </source>
</evidence>
<keyword evidence="2" id="KW-0547">Nucleotide-binding</keyword>
<evidence type="ECO:0000313" key="6">
    <source>
        <dbReference type="Proteomes" id="UP001287282"/>
    </source>
</evidence>